<dbReference type="InterPro" id="IPR012338">
    <property type="entry name" value="Beta-lactam/transpept-like"/>
</dbReference>
<name>A0A1I5ZCC3_9PSEU</name>
<protein>
    <submittedName>
        <fullName evidence="2">CubicO group peptidase, beta-lactamase class C family</fullName>
    </submittedName>
</protein>
<dbReference type="PANTHER" id="PTHR43319">
    <property type="entry name" value="BETA-LACTAMASE-RELATED"/>
    <property type="match status" value="1"/>
</dbReference>
<gene>
    <name evidence="2" type="ORF">SAMN05421810_10938</name>
</gene>
<dbReference type="InterPro" id="IPR052907">
    <property type="entry name" value="Beta-lactamase/esterase"/>
</dbReference>
<evidence type="ECO:0000313" key="3">
    <source>
        <dbReference type="Proteomes" id="UP000198727"/>
    </source>
</evidence>
<reference evidence="3" key="1">
    <citation type="submission" date="2016-10" db="EMBL/GenBank/DDBJ databases">
        <authorList>
            <person name="Varghese N."/>
            <person name="Submissions S."/>
        </authorList>
    </citation>
    <scope>NUCLEOTIDE SEQUENCE [LARGE SCALE GENOMIC DNA]</scope>
    <source>
        <strain evidence="3">CGMCC 4.5579</strain>
    </source>
</reference>
<dbReference type="PANTHER" id="PTHR43319:SF3">
    <property type="entry name" value="BETA-LACTAMASE-RELATED DOMAIN-CONTAINING PROTEIN"/>
    <property type="match status" value="1"/>
</dbReference>
<dbReference type="EMBL" id="FOWW01000009">
    <property type="protein sequence ID" value="SFQ54121.1"/>
    <property type="molecule type" value="Genomic_DNA"/>
</dbReference>
<dbReference type="Proteomes" id="UP000198727">
    <property type="component" value="Unassembled WGS sequence"/>
</dbReference>
<feature type="domain" description="Beta-lactamase-related" evidence="1">
    <location>
        <begin position="21"/>
        <end position="355"/>
    </location>
</feature>
<dbReference type="SUPFAM" id="SSF56601">
    <property type="entry name" value="beta-lactamase/transpeptidase-like"/>
    <property type="match status" value="1"/>
</dbReference>
<dbReference type="Gene3D" id="3.40.710.10">
    <property type="entry name" value="DD-peptidase/beta-lactamase superfamily"/>
    <property type="match status" value="1"/>
</dbReference>
<dbReference type="AlphaFoldDB" id="A0A1I5ZCC3"/>
<dbReference type="Pfam" id="PF00144">
    <property type="entry name" value="Beta-lactamase"/>
    <property type="match status" value="1"/>
</dbReference>
<dbReference type="STRING" id="587909.SAMN05421810_10938"/>
<evidence type="ECO:0000313" key="2">
    <source>
        <dbReference type="EMBL" id="SFQ54121.1"/>
    </source>
</evidence>
<organism evidence="2 3">
    <name type="scientific">Amycolatopsis arida</name>
    <dbReference type="NCBI Taxonomy" id="587909"/>
    <lineage>
        <taxon>Bacteria</taxon>
        <taxon>Bacillati</taxon>
        <taxon>Actinomycetota</taxon>
        <taxon>Actinomycetes</taxon>
        <taxon>Pseudonocardiales</taxon>
        <taxon>Pseudonocardiaceae</taxon>
        <taxon>Amycolatopsis</taxon>
    </lineage>
</organism>
<proteinExistence type="predicted"/>
<dbReference type="InterPro" id="IPR001466">
    <property type="entry name" value="Beta-lactam-related"/>
</dbReference>
<keyword evidence="3" id="KW-1185">Reference proteome</keyword>
<evidence type="ECO:0000259" key="1">
    <source>
        <dbReference type="Pfam" id="PF00144"/>
    </source>
</evidence>
<accession>A0A1I5ZCC3</accession>
<sequence>MTMVHGTWRDGFAEVRDVLAANLESGLDVGASVAVYLDGEPAVDVWGGYEDAARTRPWRRDTVTTVWSVTKTMTALCALILADRGALRLDAPVARYWPEFAAAGKDGVEVRHLLGHTAGLPDWDEPLAVEDLYDWDKATALLARQAPWWTPGTASGYHALTQGYLVGEVVRRVCGRSIGTFFAEEVAGPLGADFHLTLGPEQDHRFAPIIPRERSASAAAPPPPVPLRTIVTPEDSWRAGWRRAEIPAVAGYGNARSVAAVQSVLAGGGAAGGRRLLSEAGARATLSVQADGVDLVLGAPLRFGVGYGLNSTDIDLLPNPDTCWWDGWGGSVVVADLDARMCVAYVMNRMRAREYVIGDRRGTSVIAAAYRALGTR</sequence>